<proteinExistence type="predicted"/>
<name>A0A7J6BCK2_AMEME</name>
<dbReference type="AlphaFoldDB" id="A0A7J6BCK2"/>
<protein>
    <submittedName>
        <fullName evidence="1">Uncharacterized protein</fullName>
    </submittedName>
</protein>
<dbReference type="EMBL" id="JAAGNN010000002">
    <property type="protein sequence ID" value="KAF4092823.1"/>
    <property type="molecule type" value="Genomic_DNA"/>
</dbReference>
<comment type="caution">
    <text evidence="1">The sequence shown here is derived from an EMBL/GenBank/DDBJ whole genome shotgun (WGS) entry which is preliminary data.</text>
</comment>
<evidence type="ECO:0000313" key="1">
    <source>
        <dbReference type="EMBL" id="KAF4092823.1"/>
    </source>
</evidence>
<evidence type="ECO:0000313" key="2">
    <source>
        <dbReference type="Proteomes" id="UP000593565"/>
    </source>
</evidence>
<gene>
    <name evidence="1" type="ORF">AMELA_G00025010</name>
</gene>
<accession>A0A7J6BCK2</accession>
<keyword evidence="2" id="KW-1185">Reference proteome</keyword>
<dbReference type="Proteomes" id="UP000593565">
    <property type="component" value="Unassembled WGS sequence"/>
</dbReference>
<sequence length="129" mass="14820">MTFKLCPSFSHHLPAISFTCPFLNSSSNSISSSVPQLEMCVCARMCVLVCMLHRRSGMSTAKKERERERDGSLTVPAIQQVEVDWSISSLFFYLRLTCSHKRSHMFFLDRLLPRHNVCVTKTVRRLLPL</sequence>
<organism evidence="1 2">
    <name type="scientific">Ameiurus melas</name>
    <name type="common">Black bullhead</name>
    <name type="synonym">Silurus melas</name>
    <dbReference type="NCBI Taxonomy" id="219545"/>
    <lineage>
        <taxon>Eukaryota</taxon>
        <taxon>Metazoa</taxon>
        <taxon>Chordata</taxon>
        <taxon>Craniata</taxon>
        <taxon>Vertebrata</taxon>
        <taxon>Euteleostomi</taxon>
        <taxon>Actinopterygii</taxon>
        <taxon>Neopterygii</taxon>
        <taxon>Teleostei</taxon>
        <taxon>Ostariophysi</taxon>
        <taxon>Siluriformes</taxon>
        <taxon>Ictaluridae</taxon>
        <taxon>Ameiurus</taxon>
    </lineage>
</organism>
<reference evidence="1 2" key="1">
    <citation type="submission" date="2020-02" db="EMBL/GenBank/DDBJ databases">
        <title>A chromosome-scale genome assembly of the black bullhead catfish (Ameiurus melas).</title>
        <authorList>
            <person name="Wen M."/>
            <person name="Zham M."/>
            <person name="Cabau C."/>
            <person name="Klopp C."/>
            <person name="Donnadieu C."/>
            <person name="Roques C."/>
            <person name="Bouchez O."/>
            <person name="Lampietro C."/>
            <person name="Jouanno E."/>
            <person name="Herpin A."/>
            <person name="Louis A."/>
            <person name="Berthelot C."/>
            <person name="Parey E."/>
            <person name="Roest-Crollius H."/>
            <person name="Braasch I."/>
            <person name="Postlethwait J."/>
            <person name="Robinson-Rechavi M."/>
            <person name="Echchiki A."/>
            <person name="Begum T."/>
            <person name="Montfort J."/>
            <person name="Schartl M."/>
            <person name="Bobe J."/>
            <person name="Guiguen Y."/>
        </authorList>
    </citation>
    <scope>NUCLEOTIDE SEQUENCE [LARGE SCALE GENOMIC DNA]</scope>
    <source>
        <strain evidence="1">M_S1</strain>
        <tissue evidence="1">Blood</tissue>
    </source>
</reference>